<organism evidence="2 3">
    <name type="scientific">Myroides albus</name>
    <dbReference type="NCBI Taxonomy" id="2562892"/>
    <lineage>
        <taxon>Bacteria</taxon>
        <taxon>Pseudomonadati</taxon>
        <taxon>Bacteroidota</taxon>
        <taxon>Flavobacteriia</taxon>
        <taxon>Flavobacteriales</taxon>
        <taxon>Flavobacteriaceae</taxon>
        <taxon>Myroides</taxon>
    </lineage>
</organism>
<proteinExistence type="predicted"/>
<feature type="domain" description="DUF7832" evidence="1">
    <location>
        <begin position="3"/>
        <end position="119"/>
    </location>
</feature>
<evidence type="ECO:0000313" key="2">
    <source>
        <dbReference type="EMBL" id="MTG98249.1"/>
    </source>
</evidence>
<protein>
    <recommendedName>
        <fullName evidence="1">DUF7832 domain-containing protein</fullName>
    </recommendedName>
</protein>
<name>A0A6I3LFJ8_9FLAO</name>
<dbReference type="EMBL" id="WMJX01000016">
    <property type="protein sequence ID" value="MTG98249.1"/>
    <property type="molecule type" value="Genomic_DNA"/>
</dbReference>
<sequence length="157" mass="18379">MSKYDDASWHYGGDYPQGLADECAATHIGMFLKWCIEKKLYSQELFEDSEQEIEELLEGELTGAEFLLEVCDEKFVSYDLNEQGNAFAKAYYDEDTAFTAKYNSYLEDYTSVFNQKAHQANQHFDSIYHVADTQENYLLIKTVIDKRYIEWLAYMSE</sequence>
<reference evidence="2 3" key="1">
    <citation type="submission" date="2019-11" db="EMBL/GenBank/DDBJ databases">
        <title>Genome of Strain BIT-d1.</title>
        <authorList>
            <person name="Yang Y."/>
        </authorList>
    </citation>
    <scope>NUCLEOTIDE SEQUENCE [LARGE SCALE GENOMIC DNA]</scope>
    <source>
        <strain evidence="2 3">BIT-d1</strain>
    </source>
</reference>
<dbReference type="Proteomes" id="UP000438760">
    <property type="component" value="Unassembled WGS sequence"/>
</dbReference>
<dbReference type="OrthoDB" id="4827574at2"/>
<comment type="caution">
    <text evidence="2">The sequence shown here is derived from an EMBL/GenBank/DDBJ whole genome shotgun (WGS) entry which is preliminary data.</text>
</comment>
<gene>
    <name evidence="2" type="ORF">GJV76_08915</name>
</gene>
<keyword evidence="3" id="KW-1185">Reference proteome</keyword>
<accession>A0A6I3LFJ8</accession>
<dbReference type="Pfam" id="PF25191">
    <property type="entry name" value="DUF7832"/>
    <property type="match status" value="1"/>
</dbReference>
<evidence type="ECO:0000259" key="1">
    <source>
        <dbReference type="Pfam" id="PF25191"/>
    </source>
</evidence>
<dbReference type="RefSeq" id="WP_155092279.1">
    <property type="nucleotide sequence ID" value="NZ_CP102754.1"/>
</dbReference>
<evidence type="ECO:0000313" key="3">
    <source>
        <dbReference type="Proteomes" id="UP000438760"/>
    </source>
</evidence>
<dbReference type="AlphaFoldDB" id="A0A6I3LFJ8"/>
<dbReference type="InterPro" id="IPR057154">
    <property type="entry name" value="DUF7832"/>
</dbReference>